<name>A0A097IVU0_9POXV</name>
<gene>
    <name evidence="1" type="primary">81</name>
</gene>
<dbReference type="EMBL" id="KM595078">
    <property type="protein sequence ID" value="AIT70696.1"/>
    <property type="molecule type" value="Genomic_DNA"/>
</dbReference>
<dbReference type="Proteomes" id="UP000121784">
    <property type="component" value="Segment"/>
</dbReference>
<organism evidence="1 2">
    <name type="scientific">Cotia virus</name>
    <dbReference type="NCBI Taxonomy" id="39444"/>
    <lineage>
        <taxon>Viruses</taxon>
        <taxon>Varidnaviria</taxon>
        <taxon>Bamfordvirae</taxon>
        <taxon>Nucleocytoviricota</taxon>
        <taxon>Pokkesviricetes</taxon>
        <taxon>Chitovirales</taxon>
        <taxon>Poxviridae</taxon>
        <taxon>Chordopoxvirinae</taxon>
        <taxon>Oryzopoxvirus</taxon>
        <taxon>Oryzopoxvirus cotia</taxon>
    </lineage>
</organism>
<evidence type="ECO:0000313" key="2">
    <source>
        <dbReference type="Proteomes" id="UP000121784"/>
    </source>
</evidence>
<protein>
    <submittedName>
        <fullName evidence="1">Virion assembly protein</fullName>
    </submittedName>
</protein>
<sequence length="148" mass="17444">MDHIKYILTIFLENDDSFIKYLSEQDDETTISDIENVTSYLNFLLMILIQSKDKLESIGYYYEPLSEKFNTLVDFSNMKTFRTLYNRIPINVSKSSININKGNLSDFVTTLIRLKKDYNVNIPETTTYIDPREDIRFNNILSILNKNE</sequence>
<reference evidence="1 2" key="1">
    <citation type="submission" date="2014-09" db="EMBL/GenBank/DDBJ databases">
        <title>Complete Genome Sequence of the Embu Virus Strain SPAn 880.</title>
        <authorList>
            <person name="Ibrahim M.S."/>
            <person name="Antwerpen M.H."/>
            <person name="Georgi E."/>
            <person name="Vette P."/>
            <person name="Zoeller G."/>
            <person name="Meyer H."/>
        </authorList>
    </citation>
    <scope>NUCLEOTIDE SEQUENCE [LARGE SCALE GENOMIC DNA]</scope>
    <source>
        <strain evidence="1">SPAn880</strain>
    </source>
</reference>
<proteinExistence type="predicted"/>
<dbReference type="Pfam" id="PF03338">
    <property type="entry name" value="Pox_J1"/>
    <property type="match status" value="1"/>
</dbReference>
<dbReference type="InterPro" id="IPR005006">
    <property type="entry name" value="Poxvirus_J1"/>
</dbReference>
<evidence type="ECO:0000313" key="1">
    <source>
        <dbReference type="EMBL" id="AIT70696.1"/>
    </source>
</evidence>
<accession>A0A097IVU0</accession>